<dbReference type="PROSITE" id="PS51186">
    <property type="entry name" value="GNAT"/>
    <property type="match status" value="1"/>
</dbReference>
<evidence type="ECO:0000259" key="2">
    <source>
        <dbReference type="PROSITE" id="PS51186"/>
    </source>
</evidence>
<protein>
    <submittedName>
        <fullName evidence="3">GNAT family N-acetyltransferase</fullName>
    </submittedName>
</protein>
<reference evidence="3" key="1">
    <citation type="submission" date="2022-07" db="EMBL/GenBank/DDBJ databases">
        <authorList>
            <consortium name="DAFM: The Division of Animal and Food Microbiology"/>
        </authorList>
    </citation>
    <scope>NUCLEOTIDE SEQUENCE</scope>
    <source>
        <strain evidence="3">19MO01SH01-2</strain>
    </source>
</reference>
<dbReference type="InterPro" id="IPR016181">
    <property type="entry name" value="Acyl_CoA_acyltransferase"/>
</dbReference>
<name>A0AAI9BYW0_STEMA</name>
<feature type="domain" description="N-acetyltransferase" evidence="2">
    <location>
        <begin position="16"/>
        <end position="166"/>
    </location>
</feature>
<dbReference type="Gene3D" id="3.40.630.30">
    <property type="match status" value="1"/>
</dbReference>
<accession>A0AAI9BYW0</accession>
<feature type="compositionally biased region" description="Polar residues" evidence="1">
    <location>
        <begin position="171"/>
        <end position="186"/>
    </location>
</feature>
<proteinExistence type="predicted"/>
<dbReference type="InterPro" id="IPR000182">
    <property type="entry name" value="GNAT_dom"/>
</dbReference>
<dbReference type="AlphaFoldDB" id="A0AAI9BYW0"/>
<sequence>MDGHFDSTDLPGSDGFGIRALLTDDLDLICAHREAMFRESGRPADVLEQMAGPFRAWLAPRLASGDYFGFALTDQGRPIAGIGLMLIDWPPHPAHPEQDSRGYVLNVYVEPAYRRRGIARTLMSWADRAFAERGVTYAVLHATEQGRPLYADLGWAPTSEMARTLDAAAPGSQSSANPATLPSSSGRIMYGMKTPGPKVAT</sequence>
<evidence type="ECO:0000313" key="4">
    <source>
        <dbReference type="Proteomes" id="UP001218208"/>
    </source>
</evidence>
<organism evidence="3 4">
    <name type="scientific">Stenotrophomonas maltophilia</name>
    <name type="common">Pseudomonas maltophilia</name>
    <name type="synonym">Xanthomonas maltophilia</name>
    <dbReference type="NCBI Taxonomy" id="40324"/>
    <lineage>
        <taxon>Bacteria</taxon>
        <taxon>Pseudomonadati</taxon>
        <taxon>Pseudomonadota</taxon>
        <taxon>Gammaproteobacteria</taxon>
        <taxon>Lysobacterales</taxon>
        <taxon>Lysobacteraceae</taxon>
        <taxon>Stenotrophomonas</taxon>
        <taxon>Stenotrophomonas maltophilia group</taxon>
    </lineage>
</organism>
<dbReference type="EMBL" id="ABLOJW010000002">
    <property type="protein sequence ID" value="EKT4091053.1"/>
    <property type="molecule type" value="Genomic_DNA"/>
</dbReference>
<dbReference type="Pfam" id="PF00583">
    <property type="entry name" value="Acetyltransf_1"/>
    <property type="match status" value="1"/>
</dbReference>
<dbReference type="Proteomes" id="UP001218208">
    <property type="component" value="Unassembled WGS sequence"/>
</dbReference>
<evidence type="ECO:0000313" key="3">
    <source>
        <dbReference type="EMBL" id="EKT4091053.1"/>
    </source>
</evidence>
<dbReference type="GO" id="GO:0016747">
    <property type="term" value="F:acyltransferase activity, transferring groups other than amino-acyl groups"/>
    <property type="evidence" value="ECO:0007669"/>
    <property type="project" value="InterPro"/>
</dbReference>
<feature type="region of interest" description="Disordered" evidence="1">
    <location>
        <begin position="166"/>
        <end position="201"/>
    </location>
</feature>
<evidence type="ECO:0000256" key="1">
    <source>
        <dbReference type="SAM" id="MobiDB-lite"/>
    </source>
</evidence>
<dbReference type="SUPFAM" id="SSF55729">
    <property type="entry name" value="Acyl-CoA N-acyltransferases (Nat)"/>
    <property type="match status" value="1"/>
</dbReference>
<gene>
    <name evidence="3" type="ORF">QEG23_000526</name>
</gene>
<comment type="caution">
    <text evidence="3">The sequence shown here is derived from an EMBL/GenBank/DDBJ whole genome shotgun (WGS) entry which is preliminary data.</text>
</comment>
<dbReference type="CDD" id="cd04301">
    <property type="entry name" value="NAT_SF"/>
    <property type="match status" value="1"/>
</dbReference>